<accession>A0A6J5NG67</accession>
<gene>
    <name evidence="1" type="ORF">UFOVP648_6</name>
</gene>
<sequence length="62" mass="7490">METKQKVQEMYNKFFIRREYMRKEPLFDLYNEITGHKMKASNCSTCLLKVKSAFESYLAQNQ</sequence>
<name>A0A6J5NG67_9CAUD</name>
<reference evidence="1" key="1">
    <citation type="submission" date="2020-04" db="EMBL/GenBank/DDBJ databases">
        <authorList>
            <person name="Chiriac C."/>
            <person name="Salcher M."/>
            <person name="Ghai R."/>
            <person name="Kavagutti S V."/>
        </authorList>
    </citation>
    <scope>NUCLEOTIDE SEQUENCE</scope>
</reference>
<proteinExistence type="predicted"/>
<protein>
    <submittedName>
        <fullName evidence="1">Uncharacterized protein</fullName>
    </submittedName>
</protein>
<organism evidence="1">
    <name type="scientific">uncultured Caudovirales phage</name>
    <dbReference type="NCBI Taxonomy" id="2100421"/>
    <lineage>
        <taxon>Viruses</taxon>
        <taxon>Duplodnaviria</taxon>
        <taxon>Heunggongvirae</taxon>
        <taxon>Uroviricota</taxon>
        <taxon>Caudoviricetes</taxon>
        <taxon>Peduoviridae</taxon>
        <taxon>Maltschvirus</taxon>
        <taxon>Maltschvirus maltsch</taxon>
    </lineage>
</organism>
<evidence type="ECO:0000313" key="1">
    <source>
        <dbReference type="EMBL" id="CAB4154444.1"/>
    </source>
</evidence>
<dbReference type="EMBL" id="LR796618">
    <property type="protein sequence ID" value="CAB4154444.1"/>
    <property type="molecule type" value="Genomic_DNA"/>
</dbReference>